<dbReference type="Proteomes" id="UP000285710">
    <property type="component" value="Unassembled WGS sequence"/>
</dbReference>
<evidence type="ECO:0000259" key="4">
    <source>
        <dbReference type="PROSITE" id="PS50994"/>
    </source>
</evidence>
<comment type="caution">
    <text evidence="5">The sequence shown here is derived from an EMBL/GenBank/DDBJ whole genome shotgun (WGS) entry which is preliminary data.</text>
</comment>
<dbReference type="PROSITE" id="PS50994">
    <property type="entry name" value="INTEGRASE"/>
    <property type="match status" value="1"/>
</dbReference>
<dbReference type="SUPFAM" id="SSF46689">
    <property type="entry name" value="Homeodomain-like"/>
    <property type="match status" value="1"/>
</dbReference>
<dbReference type="SUPFAM" id="SSF53098">
    <property type="entry name" value="Ribonuclease H-like"/>
    <property type="match status" value="1"/>
</dbReference>
<dbReference type="InterPro" id="IPR054353">
    <property type="entry name" value="IstA-like_C"/>
</dbReference>
<evidence type="ECO:0000256" key="2">
    <source>
        <dbReference type="SAM" id="MobiDB-lite"/>
    </source>
</evidence>
<dbReference type="InterPro" id="IPR001584">
    <property type="entry name" value="Integrase_cat-core"/>
</dbReference>
<proteinExistence type="inferred from homology"/>
<sequence>MKRLTMRKIREALRLHASGLSTRKIATSLGVGQSTASDYLKRVERAGLSWPLAAEMTDAALEALLFHPSGGPSRLVEARPDWPAIHRELRRPGVTLSLLWEEYRAVHPEGYGYSRFCDLYRRWSGRLTSVMRQHHVAGERMFVDYAGMTLEVIDGATGEVHQAQLFVAVLGASNLTYAEATWTQTLADWIGAHCRALGYFGGVPSQLVSDNLKSGVTRACFYEPVVNRTYADMAAHYGTAVVPARPRKPRDKAKVEVAVQIAQRWISARLRNQRFFSLQELNAAIRVLLDRLNDRVTRHLGTSRRDLFEQIERATLRPLPVEPYIFSEWKQCTVGLDYHVELDKHYYSAPHSLLREKVWVRFTARTVEIFHHGTRVAAHARTSSNRRHTTVADHMPASHRRYSEWSPERLTSWAAKIGPNTATLVAVILRDRSHPEQGFRSCLGIMRLAKPYGPDALEAACERALTIGARSYSSVNSILKNNLHRSSRPEPAADGPAIQHGNIRGSGYFH</sequence>
<name>A0A443IRA5_9RHOB</name>
<dbReference type="InterPro" id="IPR012337">
    <property type="entry name" value="RNaseH-like_sf"/>
</dbReference>
<evidence type="ECO:0000313" key="6">
    <source>
        <dbReference type="Proteomes" id="UP000285710"/>
    </source>
</evidence>
<dbReference type="PROSITE" id="PS50532">
    <property type="entry name" value="HTH_IS408"/>
    <property type="match status" value="1"/>
</dbReference>
<comment type="similarity">
    <text evidence="1">Belongs to the transposase IS21/IS408/IS1162 family.</text>
</comment>
<dbReference type="RefSeq" id="WP_128270212.1">
    <property type="nucleotide sequence ID" value="NZ_SAUW01000015.1"/>
</dbReference>
<evidence type="ECO:0000313" key="5">
    <source>
        <dbReference type="EMBL" id="RWR09162.1"/>
    </source>
</evidence>
<dbReference type="InterPro" id="IPR009057">
    <property type="entry name" value="Homeodomain-like_sf"/>
</dbReference>
<organism evidence="5 6">
    <name type="scientific">Paenirhodobacter populi</name>
    <dbReference type="NCBI Taxonomy" id="2306993"/>
    <lineage>
        <taxon>Bacteria</taxon>
        <taxon>Pseudomonadati</taxon>
        <taxon>Pseudomonadota</taxon>
        <taxon>Alphaproteobacteria</taxon>
        <taxon>Rhodobacterales</taxon>
        <taxon>Rhodobacter group</taxon>
        <taxon>Paenirhodobacter</taxon>
    </lineage>
</organism>
<reference evidence="5 6" key="2">
    <citation type="submission" date="2019-01" db="EMBL/GenBank/DDBJ databases">
        <authorList>
            <person name="Li Y."/>
        </authorList>
    </citation>
    <scope>NUCLEOTIDE SEQUENCE [LARGE SCALE GENOMIC DNA]</scope>
    <source>
        <strain evidence="5 6">2D-5</strain>
    </source>
</reference>
<dbReference type="Pfam" id="PF13384">
    <property type="entry name" value="HTH_23"/>
    <property type="match status" value="1"/>
</dbReference>
<dbReference type="PANTHER" id="PTHR35004:SF8">
    <property type="entry name" value="TRANSPOSASE RV3428C-RELATED"/>
    <property type="match status" value="1"/>
</dbReference>
<dbReference type="Pfam" id="PF22483">
    <property type="entry name" value="Mu-transpos_C_2"/>
    <property type="match status" value="1"/>
</dbReference>
<dbReference type="Pfam" id="PF00665">
    <property type="entry name" value="rve"/>
    <property type="match status" value="1"/>
</dbReference>
<gene>
    <name evidence="5" type="ORF">D2T33_14270</name>
</gene>
<evidence type="ECO:0000256" key="1">
    <source>
        <dbReference type="ARBA" id="ARBA00009277"/>
    </source>
</evidence>
<dbReference type="InterPro" id="IPR017895">
    <property type="entry name" value="HTH_IS408/IS1162_type"/>
</dbReference>
<feature type="domain" description="HTH IS408-type" evidence="3">
    <location>
        <begin position="9"/>
        <end position="89"/>
    </location>
</feature>
<feature type="domain" description="Integrase catalytic" evidence="4">
    <location>
        <begin position="133"/>
        <end position="312"/>
    </location>
</feature>
<dbReference type="Gene3D" id="3.30.420.10">
    <property type="entry name" value="Ribonuclease H-like superfamily/Ribonuclease H"/>
    <property type="match status" value="1"/>
</dbReference>
<dbReference type="GO" id="GO:0003676">
    <property type="term" value="F:nucleic acid binding"/>
    <property type="evidence" value="ECO:0007669"/>
    <property type="project" value="InterPro"/>
</dbReference>
<accession>A0A443IRA5</accession>
<dbReference type="PANTHER" id="PTHR35004">
    <property type="entry name" value="TRANSPOSASE RV3428C-RELATED"/>
    <property type="match status" value="1"/>
</dbReference>
<dbReference type="EMBL" id="SAUW01000015">
    <property type="protein sequence ID" value="RWR09162.1"/>
    <property type="molecule type" value="Genomic_DNA"/>
</dbReference>
<dbReference type="AlphaFoldDB" id="A0A443IRA5"/>
<reference evidence="5 6" key="1">
    <citation type="submission" date="2019-01" db="EMBL/GenBank/DDBJ databases">
        <title>Sinorhodobacter populi sp. nov. isolated from the symptomatic bark tissue of Populus euramericana canker.</title>
        <authorList>
            <person name="Xu G."/>
        </authorList>
    </citation>
    <scope>NUCLEOTIDE SEQUENCE [LARGE SCALE GENOMIC DNA]</scope>
    <source>
        <strain evidence="5 6">2D-5</strain>
    </source>
</reference>
<dbReference type="InterPro" id="IPR036397">
    <property type="entry name" value="RNaseH_sf"/>
</dbReference>
<evidence type="ECO:0000259" key="3">
    <source>
        <dbReference type="PROSITE" id="PS50532"/>
    </source>
</evidence>
<dbReference type="NCBIfam" id="NF033546">
    <property type="entry name" value="transpos_IS21"/>
    <property type="match status" value="1"/>
</dbReference>
<feature type="region of interest" description="Disordered" evidence="2">
    <location>
        <begin position="485"/>
        <end position="510"/>
    </location>
</feature>
<dbReference type="GO" id="GO:0015074">
    <property type="term" value="P:DNA integration"/>
    <property type="evidence" value="ECO:0007669"/>
    <property type="project" value="InterPro"/>
</dbReference>
<protein>
    <submittedName>
        <fullName evidence="5">IS21 family transposase</fullName>
    </submittedName>
</protein>
<keyword evidence="6" id="KW-1185">Reference proteome</keyword>